<keyword evidence="6" id="KW-0479">Metal-binding</keyword>
<keyword evidence="9 12" id="KW-0560">Oxidoreductase</keyword>
<dbReference type="InterPro" id="IPR012801">
    <property type="entry name" value="Cchol_dOase_prob"/>
</dbReference>
<keyword evidence="10" id="KW-0408">Iron</keyword>
<dbReference type="InterPro" id="IPR050770">
    <property type="entry name" value="Intradiol_RC_Dioxygenase"/>
</dbReference>
<evidence type="ECO:0000256" key="9">
    <source>
        <dbReference type="ARBA" id="ARBA00023002"/>
    </source>
</evidence>
<evidence type="ECO:0000256" key="5">
    <source>
        <dbReference type="ARBA" id="ARBA00013118"/>
    </source>
</evidence>
<dbReference type="PROSITE" id="PS00083">
    <property type="entry name" value="INTRADIOL_DIOXYGENAS"/>
    <property type="match status" value="1"/>
</dbReference>
<dbReference type="Proteomes" id="UP000594621">
    <property type="component" value="Chromosome"/>
</dbReference>
<dbReference type="EC" id="1.13.11.1" evidence="5"/>
<dbReference type="PANTHER" id="PTHR33711">
    <property type="entry name" value="DIOXYGENASE, PUTATIVE (AFU_ORTHOLOGUE AFUA_2G02910)-RELATED"/>
    <property type="match status" value="1"/>
</dbReference>
<dbReference type="InterPro" id="IPR000627">
    <property type="entry name" value="Intradiol_dOase_C"/>
</dbReference>
<dbReference type="PANTHER" id="PTHR33711:SF7">
    <property type="entry name" value="INTRADIOL RING-CLEAVAGE DIOXYGENASES DOMAIN-CONTAINING PROTEIN-RELATED"/>
    <property type="match status" value="1"/>
</dbReference>
<dbReference type="InterPro" id="IPR007535">
    <property type="entry name" value="Catechol_dOase_N"/>
</dbReference>
<sequence length="309" mass="33662">MPANLINRTIIKELAAKAAGLDQDGGGARLKQVVNRLLNDLMVAIDDLDISMDEFWAGVGYLGEAAKANELGLIVPGLALEHFLDLRLDEAERRAGLAGGTARTIEGPLYVAGAPLARGEARLDDGTDEGEILFMEGQVFDMAGNPVAGAIVDVWHANSFGFYSFFGPPQSSYNLRRRIETDRDGRYRFRSIMPSGYGCPPGSNTETLLARMGRHGQRPAHIHFFVTAPGYRQLTTQINIDGDKYLHDDFAFGTRDDLIPPVERVSDAAEIHKAGLNKPFVRIGFDFRITIEVAGAPATVVQREHAVAA</sequence>
<dbReference type="GO" id="GO:0019614">
    <property type="term" value="P:catechol-containing compound catabolic process"/>
    <property type="evidence" value="ECO:0007669"/>
    <property type="project" value="InterPro"/>
</dbReference>
<reference evidence="12 13" key="1">
    <citation type="submission" date="2020-09" db="EMBL/GenBank/DDBJ databases">
        <title>Complete genomes of bradyrhizobia occurring on native shrubby legumes in Australia.</title>
        <authorList>
            <person name="Lafay B."/>
        </authorList>
    </citation>
    <scope>NUCLEOTIDE SEQUENCE [LARGE SCALE GENOMIC DNA]</scope>
    <source>
        <strain evidence="12 13">BDV5040</strain>
    </source>
</reference>
<evidence type="ECO:0000313" key="12">
    <source>
        <dbReference type="EMBL" id="QPF92363.1"/>
    </source>
</evidence>
<keyword evidence="8 12" id="KW-0223">Dioxygenase</keyword>
<feature type="domain" description="Intradiol ring-cleavage dioxygenases" evidence="11">
    <location>
        <begin position="135"/>
        <end position="163"/>
    </location>
</feature>
<dbReference type="GO" id="GO:0042952">
    <property type="term" value="P:beta-ketoadipate pathway"/>
    <property type="evidence" value="ECO:0007669"/>
    <property type="project" value="UniProtKB-UniPathway"/>
</dbReference>
<evidence type="ECO:0000256" key="10">
    <source>
        <dbReference type="ARBA" id="ARBA00023004"/>
    </source>
</evidence>
<organism evidence="12 13">
    <name type="scientific">Bradyrhizobium commune</name>
    <dbReference type="NCBI Taxonomy" id="83627"/>
    <lineage>
        <taxon>Bacteria</taxon>
        <taxon>Pseudomonadati</taxon>
        <taxon>Pseudomonadota</taxon>
        <taxon>Alphaproteobacteria</taxon>
        <taxon>Hyphomicrobiales</taxon>
        <taxon>Nitrobacteraceae</taxon>
        <taxon>Bradyrhizobium</taxon>
    </lineage>
</organism>
<dbReference type="RefSeq" id="WP_195801901.1">
    <property type="nucleotide sequence ID" value="NZ_CP061379.1"/>
</dbReference>
<evidence type="ECO:0000259" key="11">
    <source>
        <dbReference type="PROSITE" id="PS00083"/>
    </source>
</evidence>
<dbReference type="KEGG" id="bcou:IC761_03425"/>
<evidence type="ECO:0000256" key="8">
    <source>
        <dbReference type="ARBA" id="ARBA00022964"/>
    </source>
</evidence>
<evidence type="ECO:0000256" key="4">
    <source>
        <dbReference type="ARBA" id="ARBA00007825"/>
    </source>
</evidence>
<keyword evidence="7" id="KW-0058">Aromatic hydrocarbons catabolism</keyword>
<proteinExistence type="inferred from homology"/>
<dbReference type="AlphaFoldDB" id="A0A7S9D701"/>
<dbReference type="SUPFAM" id="SSF49482">
    <property type="entry name" value="Aromatic compound dioxygenase"/>
    <property type="match status" value="1"/>
</dbReference>
<comment type="cofactor">
    <cofactor evidence="2">
        <name>Fe(3+)</name>
        <dbReference type="ChEBI" id="CHEBI:29034"/>
    </cofactor>
</comment>
<comment type="catalytic activity">
    <reaction evidence="1">
        <text>catechol + O2 = cis,cis-muconate + 2 H(+)</text>
        <dbReference type="Rhea" id="RHEA:23852"/>
        <dbReference type="ChEBI" id="CHEBI:15378"/>
        <dbReference type="ChEBI" id="CHEBI:15379"/>
        <dbReference type="ChEBI" id="CHEBI:18135"/>
        <dbReference type="ChEBI" id="CHEBI:32379"/>
        <dbReference type="EC" id="1.13.11.1"/>
    </reaction>
</comment>
<dbReference type="GO" id="GO:0018576">
    <property type="term" value="F:catechol 1,2-dioxygenase activity"/>
    <property type="evidence" value="ECO:0007669"/>
    <property type="project" value="UniProtKB-EC"/>
</dbReference>
<evidence type="ECO:0000256" key="6">
    <source>
        <dbReference type="ARBA" id="ARBA00022723"/>
    </source>
</evidence>
<dbReference type="NCBIfam" id="TIGR02439">
    <property type="entry name" value="catechol_proteo"/>
    <property type="match status" value="1"/>
</dbReference>
<dbReference type="EMBL" id="CP061379">
    <property type="protein sequence ID" value="QPF92363.1"/>
    <property type="molecule type" value="Genomic_DNA"/>
</dbReference>
<protein>
    <recommendedName>
        <fullName evidence="5">catechol 1,2-dioxygenase</fullName>
        <ecNumber evidence="5">1.13.11.1</ecNumber>
    </recommendedName>
</protein>
<evidence type="ECO:0000256" key="3">
    <source>
        <dbReference type="ARBA" id="ARBA00004957"/>
    </source>
</evidence>
<evidence type="ECO:0000256" key="2">
    <source>
        <dbReference type="ARBA" id="ARBA00001965"/>
    </source>
</evidence>
<evidence type="ECO:0000256" key="7">
    <source>
        <dbReference type="ARBA" id="ARBA00022797"/>
    </source>
</evidence>
<evidence type="ECO:0000256" key="1">
    <source>
        <dbReference type="ARBA" id="ARBA00001312"/>
    </source>
</evidence>
<name>A0A7S9D701_9BRAD</name>
<comment type="pathway">
    <text evidence="3">Aromatic compound metabolism; beta-ketoadipate pathway; 5-oxo-4,5-dihydro-2-furylacetate from catechol: step 1/3.</text>
</comment>
<dbReference type="Gene3D" id="2.60.130.10">
    <property type="entry name" value="Aromatic compound dioxygenase"/>
    <property type="match status" value="1"/>
</dbReference>
<dbReference type="GO" id="GO:0008199">
    <property type="term" value="F:ferric iron binding"/>
    <property type="evidence" value="ECO:0007669"/>
    <property type="project" value="InterPro"/>
</dbReference>
<dbReference type="Pfam" id="PF00775">
    <property type="entry name" value="Dioxygenase_C"/>
    <property type="match status" value="1"/>
</dbReference>
<accession>A0A7S9D701</accession>
<evidence type="ECO:0000313" key="13">
    <source>
        <dbReference type="Proteomes" id="UP000594621"/>
    </source>
</evidence>
<dbReference type="InterPro" id="IPR015889">
    <property type="entry name" value="Intradiol_dOase_core"/>
</dbReference>
<dbReference type="UniPathway" id="UPA00157">
    <property type="reaction ID" value="UER00258"/>
</dbReference>
<dbReference type="Pfam" id="PF04444">
    <property type="entry name" value="Dioxygenase_N"/>
    <property type="match status" value="1"/>
</dbReference>
<gene>
    <name evidence="12" type="primary">catA</name>
    <name evidence="12" type="ORF">IC761_03425</name>
</gene>
<comment type="similarity">
    <text evidence="4">Belongs to the intradiol ring-cleavage dioxygenase family.</text>
</comment>
<keyword evidence="13" id="KW-1185">Reference proteome</keyword>